<accession>A0AAV6USL5</accession>
<protein>
    <submittedName>
        <fullName evidence="2">Uncharacterized protein</fullName>
    </submittedName>
</protein>
<organism evidence="2 3">
    <name type="scientific">Oedothorax gibbosus</name>
    <dbReference type="NCBI Taxonomy" id="931172"/>
    <lineage>
        <taxon>Eukaryota</taxon>
        <taxon>Metazoa</taxon>
        <taxon>Ecdysozoa</taxon>
        <taxon>Arthropoda</taxon>
        <taxon>Chelicerata</taxon>
        <taxon>Arachnida</taxon>
        <taxon>Araneae</taxon>
        <taxon>Araneomorphae</taxon>
        <taxon>Entelegynae</taxon>
        <taxon>Araneoidea</taxon>
        <taxon>Linyphiidae</taxon>
        <taxon>Erigoninae</taxon>
        <taxon>Oedothorax</taxon>
    </lineage>
</organism>
<sequence length="208" mass="23254">MKLLSPGAFFGIKIRNTAQTTNQMLEAGVVNQVNLPLLIAIIMLTAAIPVNSECSDHAIIQSDVEVCERSLDGENSCKISTTAELTLMSLEHESCLWHANHRDAYLGLLFTTSYNNIIAELALEAVDIKAVALLQLQLKDTFDRLEAAQEAVSELLLQQEDDGKEYEEDFTDAEKYRERFLECSNSIDKLVEEIPLCAEQSAEVKRKF</sequence>
<proteinExistence type="predicted"/>
<feature type="coiled-coil region" evidence="1">
    <location>
        <begin position="131"/>
        <end position="158"/>
    </location>
</feature>
<comment type="caution">
    <text evidence="2">The sequence shown here is derived from an EMBL/GenBank/DDBJ whole genome shotgun (WGS) entry which is preliminary data.</text>
</comment>
<dbReference type="EMBL" id="JAFNEN010000297">
    <property type="protein sequence ID" value="KAG8186590.1"/>
    <property type="molecule type" value="Genomic_DNA"/>
</dbReference>
<reference evidence="2 3" key="1">
    <citation type="journal article" date="2022" name="Nat. Ecol. Evol.">
        <title>A masculinizing supergene underlies an exaggerated male reproductive morph in a spider.</title>
        <authorList>
            <person name="Hendrickx F."/>
            <person name="De Corte Z."/>
            <person name="Sonet G."/>
            <person name="Van Belleghem S.M."/>
            <person name="Kostlbacher S."/>
            <person name="Vangestel C."/>
        </authorList>
    </citation>
    <scope>NUCLEOTIDE SEQUENCE [LARGE SCALE GENOMIC DNA]</scope>
    <source>
        <strain evidence="2">W744_W776</strain>
    </source>
</reference>
<keyword evidence="1" id="KW-0175">Coiled coil</keyword>
<dbReference type="Gene3D" id="2.60.98.50">
    <property type="match status" value="1"/>
</dbReference>
<keyword evidence="3" id="KW-1185">Reference proteome</keyword>
<dbReference type="Proteomes" id="UP000827092">
    <property type="component" value="Unassembled WGS sequence"/>
</dbReference>
<gene>
    <name evidence="2" type="ORF">JTE90_020881</name>
</gene>
<evidence type="ECO:0000313" key="3">
    <source>
        <dbReference type="Proteomes" id="UP000827092"/>
    </source>
</evidence>
<dbReference type="AlphaFoldDB" id="A0AAV6USL5"/>
<name>A0AAV6USL5_9ARAC</name>
<evidence type="ECO:0000313" key="2">
    <source>
        <dbReference type="EMBL" id="KAG8186590.1"/>
    </source>
</evidence>
<evidence type="ECO:0000256" key="1">
    <source>
        <dbReference type="SAM" id="Coils"/>
    </source>
</evidence>